<dbReference type="NCBIfam" id="NF004469">
    <property type="entry name" value="PRK05800.1"/>
    <property type="match status" value="1"/>
</dbReference>
<dbReference type="AlphaFoldDB" id="A0A1W1E5R1"/>
<comment type="similarity">
    <text evidence="7">Belongs to the CobU/CobP family.</text>
</comment>
<keyword evidence="12" id="KW-0547">Nucleotide-binding</keyword>
<dbReference type="EC" id="2.7.7.62" evidence="9"/>
<dbReference type="GO" id="GO:0043752">
    <property type="term" value="F:adenosylcobinamide kinase activity"/>
    <property type="evidence" value="ECO:0007669"/>
    <property type="project" value="UniProtKB-EC"/>
</dbReference>
<protein>
    <recommendedName>
        <fullName evidence="16">Adenosylcobinamide kinase</fullName>
        <ecNumber evidence="8">2.7.1.156</ecNumber>
        <ecNumber evidence="9">2.7.7.62</ecNumber>
    </recommendedName>
    <alternativeName>
        <fullName evidence="17">Adenosylcobinamide-phosphate guanylyltransferase</fullName>
    </alternativeName>
</protein>
<evidence type="ECO:0000256" key="13">
    <source>
        <dbReference type="ARBA" id="ARBA00022777"/>
    </source>
</evidence>
<evidence type="ECO:0000256" key="9">
    <source>
        <dbReference type="ARBA" id="ARBA00012523"/>
    </source>
</evidence>
<dbReference type="GO" id="GO:0005525">
    <property type="term" value="F:GTP binding"/>
    <property type="evidence" value="ECO:0007669"/>
    <property type="project" value="UniProtKB-KW"/>
</dbReference>
<evidence type="ECO:0000256" key="1">
    <source>
        <dbReference type="ARBA" id="ARBA00000312"/>
    </source>
</evidence>
<dbReference type="GO" id="GO:0008820">
    <property type="term" value="F:cobinamide phosphate guanylyltransferase activity"/>
    <property type="evidence" value="ECO:0007669"/>
    <property type="project" value="UniProtKB-EC"/>
</dbReference>
<accession>A0A1W1E5R1</accession>
<evidence type="ECO:0000256" key="7">
    <source>
        <dbReference type="ARBA" id="ARBA00007490"/>
    </source>
</evidence>
<organism evidence="18">
    <name type="scientific">hydrothermal vent metagenome</name>
    <dbReference type="NCBI Taxonomy" id="652676"/>
    <lineage>
        <taxon>unclassified sequences</taxon>
        <taxon>metagenomes</taxon>
        <taxon>ecological metagenomes</taxon>
    </lineage>
</organism>
<evidence type="ECO:0000256" key="14">
    <source>
        <dbReference type="ARBA" id="ARBA00022840"/>
    </source>
</evidence>
<dbReference type="Pfam" id="PF02283">
    <property type="entry name" value="CobU"/>
    <property type="match status" value="1"/>
</dbReference>
<gene>
    <name evidence="18" type="ORF">MNB_SUP05-SYMBIONT-5-735</name>
</gene>
<evidence type="ECO:0000256" key="2">
    <source>
        <dbReference type="ARBA" id="ARBA00000711"/>
    </source>
</evidence>
<evidence type="ECO:0000256" key="11">
    <source>
        <dbReference type="ARBA" id="ARBA00022679"/>
    </source>
</evidence>
<keyword evidence="15" id="KW-0342">GTP-binding</keyword>
<comment type="pathway">
    <text evidence="5">Cofactor biosynthesis; adenosylcobalamin biosynthesis; adenosylcobalamin from cob(II)yrinate a,c-diamide: step 6/7.</text>
</comment>
<sequence>MIYFILGGARSGKSKLAEKTALDSGLEMVYLATATAGDDEMHARIERHKRDRDEAFTVIEEPIEIASVIENMAGEVCILVDCLTLWLLNILENSQKEAKIDELLHVLATTQHTVILVSNEVGNGVVPMSPLSRKFVDESGFLHQKIAKVAHSVQFVMAGLSVSLKGK</sequence>
<dbReference type="InterPro" id="IPR003203">
    <property type="entry name" value="CobU/CobP"/>
</dbReference>
<dbReference type="EMBL" id="FPHZ01000220">
    <property type="protein sequence ID" value="SFV89305.1"/>
    <property type="molecule type" value="Genomic_DNA"/>
</dbReference>
<keyword evidence="10" id="KW-0169">Cobalamin biosynthesis</keyword>
<dbReference type="SUPFAM" id="SSF52540">
    <property type="entry name" value="P-loop containing nucleoside triphosphate hydrolases"/>
    <property type="match status" value="1"/>
</dbReference>
<comment type="function">
    <text evidence="4">Catalyzes ATP-dependent phosphorylation of adenosylcobinamide and addition of GMP to adenosylcobinamide phosphate.</text>
</comment>
<evidence type="ECO:0000256" key="12">
    <source>
        <dbReference type="ARBA" id="ARBA00022741"/>
    </source>
</evidence>
<evidence type="ECO:0000256" key="3">
    <source>
        <dbReference type="ARBA" id="ARBA00001522"/>
    </source>
</evidence>
<dbReference type="GO" id="GO:0005524">
    <property type="term" value="F:ATP binding"/>
    <property type="evidence" value="ECO:0007669"/>
    <property type="project" value="UniProtKB-KW"/>
</dbReference>
<dbReference type="PANTHER" id="PTHR34848">
    <property type="match status" value="1"/>
</dbReference>
<evidence type="ECO:0000256" key="5">
    <source>
        <dbReference type="ARBA" id="ARBA00004692"/>
    </source>
</evidence>
<dbReference type="PANTHER" id="PTHR34848:SF1">
    <property type="entry name" value="BIFUNCTIONAL ADENOSYLCOBALAMIN BIOSYNTHESIS PROTEIN COBU"/>
    <property type="match status" value="1"/>
</dbReference>
<evidence type="ECO:0000256" key="4">
    <source>
        <dbReference type="ARBA" id="ARBA00003889"/>
    </source>
</evidence>
<comment type="catalytic activity">
    <reaction evidence="1">
        <text>adenosylcob(III)inamide + ATP = adenosylcob(III)inamide phosphate + ADP + H(+)</text>
        <dbReference type="Rhea" id="RHEA:15769"/>
        <dbReference type="ChEBI" id="CHEBI:2480"/>
        <dbReference type="ChEBI" id="CHEBI:15378"/>
        <dbReference type="ChEBI" id="CHEBI:30616"/>
        <dbReference type="ChEBI" id="CHEBI:58502"/>
        <dbReference type="ChEBI" id="CHEBI:456216"/>
        <dbReference type="EC" id="2.7.1.156"/>
    </reaction>
</comment>
<evidence type="ECO:0000313" key="18">
    <source>
        <dbReference type="EMBL" id="SFV89305.1"/>
    </source>
</evidence>
<keyword evidence="11 18" id="KW-0808">Transferase</keyword>
<keyword evidence="14" id="KW-0067">ATP-binding</keyword>
<dbReference type="PIRSF" id="PIRSF006135">
    <property type="entry name" value="CobU"/>
    <property type="match status" value="1"/>
</dbReference>
<dbReference type="EC" id="2.7.1.156" evidence="8"/>
<comment type="catalytic activity">
    <reaction evidence="3">
        <text>adenosylcob(III)inamide + GTP = adenosylcob(III)inamide phosphate + GDP + H(+)</text>
        <dbReference type="Rhea" id="RHEA:15765"/>
        <dbReference type="ChEBI" id="CHEBI:2480"/>
        <dbReference type="ChEBI" id="CHEBI:15378"/>
        <dbReference type="ChEBI" id="CHEBI:37565"/>
        <dbReference type="ChEBI" id="CHEBI:58189"/>
        <dbReference type="ChEBI" id="CHEBI:58502"/>
        <dbReference type="EC" id="2.7.1.156"/>
    </reaction>
</comment>
<comment type="catalytic activity">
    <reaction evidence="2">
        <text>adenosylcob(III)inamide phosphate + GTP + H(+) = adenosylcob(III)inamide-GDP + diphosphate</text>
        <dbReference type="Rhea" id="RHEA:22712"/>
        <dbReference type="ChEBI" id="CHEBI:15378"/>
        <dbReference type="ChEBI" id="CHEBI:33019"/>
        <dbReference type="ChEBI" id="CHEBI:37565"/>
        <dbReference type="ChEBI" id="CHEBI:58502"/>
        <dbReference type="ChEBI" id="CHEBI:60487"/>
        <dbReference type="EC" id="2.7.7.62"/>
    </reaction>
</comment>
<proteinExistence type="inferred from homology"/>
<evidence type="ECO:0000256" key="16">
    <source>
        <dbReference type="ARBA" id="ARBA00029570"/>
    </source>
</evidence>
<evidence type="ECO:0000256" key="15">
    <source>
        <dbReference type="ARBA" id="ARBA00023134"/>
    </source>
</evidence>
<dbReference type="InterPro" id="IPR027417">
    <property type="entry name" value="P-loop_NTPase"/>
</dbReference>
<dbReference type="GO" id="GO:0009236">
    <property type="term" value="P:cobalamin biosynthetic process"/>
    <property type="evidence" value="ECO:0007669"/>
    <property type="project" value="UniProtKB-KW"/>
</dbReference>
<dbReference type="CDD" id="cd00544">
    <property type="entry name" value="CobU"/>
    <property type="match status" value="1"/>
</dbReference>
<name>A0A1W1E5R1_9ZZZZ</name>
<comment type="pathway">
    <text evidence="6">Cofactor biosynthesis; adenosylcobalamin biosynthesis; adenosylcobalamin from cob(II)yrinate a,c-diamide: step 5/7.</text>
</comment>
<evidence type="ECO:0000256" key="10">
    <source>
        <dbReference type="ARBA" id="ARBA00022573"/>
    </source>
</evidence>
<dbReference type="Gene3D" id="3.40.50.300">
    <property type="entry name" value="P-loop containing nucleotide triphosphate hydrolases"/>
    <property type="match status" value="1"/>
</dbReference>
<keyword evidence="18" id="KW-0548">Nucleotidyltransferase</keyword>
<keyword evidence="13" id="KW-0418">Kinase</keyword>
<evidence type="ECO:0000256" key="8">
    <source>
        <dbReference type="ARBA" id="ARBA00012016"/>
    </source>
</evidence>
<reference evidence="18" key="1">
    <citation type="submission" date="2016-10" db="EMBL/GenBank/DDBJ databases">
        <authorList>
            <person name="de Groot N.N."/>
        </authorList>
    </citation>
    <scope>NUCLEOTIDE SEQUENCE</scope>
</reference>
<evidence type="ECO:0000256" key="17">
    <source>
        <dbReference type="ARBA" id="ARBA00030571"/>
    </source>
</evidence>
<evidence type="ECO:0000256" key="6">
    <source>
        <dbReference type="ARBA" id="ARBA00005159"/>
    </source>
</evidence>